<dbReference type="Proteomes" id="UP000616201">
    <property type="component" value="Unassembled WGS sequence"/>
</dbReference>
<dbReference type="SUPFAM" id="SSF46894">
    <property type="entry name" value="C-terminal effector domain of the bipartite response regulators"/>
    <property type="match status" value="1"/>
</dbReference>
<dbReference type="PROSITE" id="PS50043">
    <property type="entry name" value="HTH_LUXR_2"/>
    <property type="match status" value="1"/>
</dbReference>
<dbReference type="Gene3D" id="3.40.50.2300">
    <property type="match status" value="1"/>
</dbReference>
<dbReference type="PANTHER" id="PTHR44688">
    <property type="entry name" value="DNA-BINDING TRANSCRIPTIONAL ACTIVATOR DEVR_DOSR"/>
    <property type="match status" value="1"/>
</dbReference>
<evidence type="ECO:0000259" key="5">
    <source>
        <dbReference type="PROSITE" id="PS50043"/>
    </source>
</evidence>
<keyword evidence="4" id="KW-0597">Phosphoprotein</keyword>
<proteinExistence type="predicted"/>
<gene>
    <name evidence="7" type="ORF">C4F49_03050</name>
</gene>
<dbReference type="InterPro" id="IPR001789">
    <property type="entry name" value="Sig_transdc_resp-reg_receiver"/>
</dbReference>
<evidence type="ECO:0000256" key="1">
    <source>
        <dbReference type="ARBA" id="ARBA00023015"/>
    </source>
</evidence>
<dbReference type="EMBL" id="PRDK01000002">
    <property type="protein sequence ID" value="MBE8712660.1"/>
    <property type="molecule type" value="Genomic_DNA"/>
</dbReference>
<dbReference type="InterPro" id="IPR036388">
    <property type="entry name" value="WH-like_DNA-bd_sf"/>
</dbReference>
<dbReference type="PROSITE" id="PS50110">
    <property type="entry name" value="RESPONSE_REGULATORY"/>
    <property type="match status" value="1"/>
</dbReference>
<keyword evidence="8" id="KW-1185">Reference proteome</keyword>
<dbReference type="Gene3D" id="1.10.10.10">
    <property type="entry name" value="Winged helix-like DNA-binding domain superfamily/Winged helix DNA-binding domain"/>
    <property type="match status" value="1"/>
</dbReference>
<sequence length="207" mass="23699">MHTIRQAVILDDHKLFADSFSLLLEKYDIFDLIHVFYSKEEFSRFLLAFGTDEIYVFLDYYLEKENGLSLLSDIKRISKTAKTIFVTSAVSPLVIKTLEQARPNGIISKSCGLDIVVSCISSIRKNQFYVDPKLEDILSILNQAVVFSPREVELLAYFSKGMNISKVAEKTYLSPHTIISHRRNMMSKVNCNSITQLLNYAKENQII</sequence>
<accession>A0A928UT06</accession>
<dbReference type="GO" id="GO:0006355">
    <property type="term" value="P:regulation of DNA-templated transcription"/>
    <property type="evidence" value="ECO:0007669"/>
    <property type="project" value="InterPro"/>
</dbReference>
<dbReference type="PANTHER" id="PTHR44688:SF16">
    <property type="entry name" value="DNA-BINDING TRANSCRIPTIONAL ACTIVATOR DEVR_DOSR"/>
    <property type="match status" value="1"/>
</dbReference>
<feature type="domain" description="HTH luxR-type" evidence="5">
    <location>
        <begin position="140"/>
        <end position="205"/>
    </location>
</feature>
<dbReference type="SUPFAM" id="SSF52172">
    <property type="entry name" value="CheY-like"/>
    <property type="match status" value="1"/>
</dbReference>
<name>A0A928UT06_9SPHI</name>
<dbReference type="GO" id="GO:0000160">
    <property type="term" value="P:phosphorelay signal transduction system"/>
    <property type="evidence" value="ECO:0007669"/>
    <property type="project" value="InterPro"/>
</dbReference>
<keyword evidence="3" id="KW-0804">Transcription</keyword>
<keyword evidence="1" id="KW-0805">Transcription regulation</keyword>
<dbReference type="InterPro" id="IPR016032">
    <property type="entry name" value="Sig_transdc_resp-reg_C-effctor"/>
</dbReference>
<evidence type="ECO:0008006" key="9">
    <source>
        <dbReference type="Google" id="ProtNLM"/>
    </source>
</evidence>
<dbReference type="Pfam" id="PF00072">
    <property type="entry name" value="Response_reg"/>
    <property type="match status" value="1"/>
</dbReference>
<comment type="caution">
    <text evidence="7">The sequence shown here is derived from an EMBL/GenBank/DDBJ whole genome shotgun (WGS) entry which is preliminary data.</text>
</comment>
<dbReference type="AlphaFoldDB" id="A0A928UT06"/>
<dbReference type="InterPro" id="IPR000792">
    <property type="entry name" value="Tscrpt_reg_LuxR_C"/>
</dbReference>
<feature type="modified residue" description="4-aspartylphosphate" evidence="4">
    <location>
        <position position="59"/>
    </location>
</feature>
<evidence type="ECO:0000313" key="8">
    <source>
        <dbReference type="Proteomes" id="UP000616201"/>
    </source>
</evidence>
<evidence type="ECO:0000256" key="3">
    <source>
        <dbReference type="ARBA" id="ARBA00023163"/>
    </source>
</evidence>
<keyword evidence="2" id="KW-0238">DNA-binding</keyword>
<protein>
    <recommendedName>
        <fullName evidence="9">Two component transcriptional regulator, LuxR family</fullName>
    </recommendedName>
</protein>
<dbReference type="RefSeq" id="WP_196936569.1">
    <property type="nucleotide sequence ID" value="NZ_MU158698.1"/>
</dbReference>
<dbReference type="SMART" id="SM00421">
    <property type="entry name" value="HTH_LUXR"/>
    <property type="match status" value="1"/>
</dbReference>
<dbReference type="InterPro" id="IPR011006">
    <property type="entry name" value="CheY-like_superfamily"/>
</dbReference>
<dbReference type="CDD" id="cd06170">
    <property type="entry name" value="LuxR_C_like"/>
    <property type="match status" value="1"/>
</dbReference>
<dbReference type="PRINTS" id="PR00038">
    <property type="entry name" value="HTHLUXR"/>
</dbReference>
<dbReference type="Pfam" id="PF00196">
    <property type="entry name" value="GerE"/>
    <property type="match status" value="1"/>
</dbReference>
<feature type="domain" description="Response regulatory" evidence="6">
    <location>
        <begin position="6"/>
        <end position="124"/>
    </location>
</feature>
<organism evidence="7 8">
    <name type="scientific">Sphingobacterium hungaricum</name>
    <dbReference type="NCBI Taxonomy" id="2082723"/>
    <lineage>
        <taxon>Bacteria</taxon>
        <taxon>Pseudomonadati</taxon>
        <taxon>Bacteroidota</taxon>
        <taxon>Sphingobacteriia</taxon>
        <taxon>Sphingobacteriales</taxon>
        <taxon>Sphingobacteriaceae</taxon>
        <taxon>Sphingobacterium</taxon>
    </lineage>
</organism>
<reference evidence="7" key="1">
    <citation type="submission" date="2018-02" db="EMBL/GenBank/DDBJ databases">
        <authorList>
            <person name="Vasarhelyi B.M."/>
            <person name="Deshmukh S."/>
            <person name="Balint B."/>
            <person name="Kukolya J."/>
        </authorList>
    </citation>
    <scope>NUCLEOTIDE SEQUENCE</scope>
    <source>
        <strain evidence="7">KB22</strain>
    </source>
</reference>
<evidence type="ECO:0000313" key="7">
    <source>
        <dbReference type="EMBL" id="MBE8712660.1"/>
    </source>
</evidence>
<evidence type="ECO:0000259" key="6">
    <source>
        <dbReference type="PROSITE" id="PS50110"/>
    </source>
</evidence>
<evidence type="ECO:0000256" key="4">
    <source>
        <dbReference type="PROSITE-ProRule" id="PRU00169"/>
    </source>
</evidence>
<dbReference type="CDD" id="cd00156">
    <property type="entry name" value="REC"/>
    <property type="match status" value="1"/>
</dbReference>
<evidence type="ECO:0000256" key="2">
    <source>
        <dbReference type="ARBA" id="ARBA00023125"/>
    </source>
</evidence>
<dbReference type="GO" id="GO:0003677">
    <property type="term" value="F:DNA binding"/>
    <property type="evidence" value="ECO:0007669"/>
    <property type="project" value="UniProtKB-KW"/>
</dbReference>